<dbReference type="RefSeq" id="WP_218034096.1">
    <property type="nucleotide sequence ID" value="NZ_BAAABN010000094.1"/>
</dbReference>
<dbReference type="InterPro" id="IPR050109">
    <property type="entry name" value="HTH-type_TetR-like_transc_reg"/>
</dbReference>
<feature type="domain" description="HTH tetR-type" evidence="4">
    <location>
        <begin position="13"/>
        <end position="73"/>
    </location>
</feature>
<dbReference type="AlphaFoldDB" id="A0A5M3VTP5"/>
<proteinExistence type="predicted"/>
<evidence type="ECO:0000313" key="5">
    <source>
        <dbReference type="EMBL" id="GER98472.1"/>
    </source>
</evidence>
<comment type="caution">
    <text evidence="5">The sequence shown here is derived from an EMBL/GenBank/DDBJ whole genome shotgun (WGS) entry which is preliminary data.</text>
</comment>
<dbReference type="PANTHER" id="PTHR30055">
    <property type="entry name" value="HTH-TYPE TRANSCRIPTIONAL REGULATOR RUTR"/>
    <property type="match status" value="1"/>
</dbReference>
<dbReference type="InterPro" id="IPR039536">
    <property type="entry name" value="TetR_C_Proteobacteria"/>
</dbReference>
<name>A0A5M3VTP5_9ACTN</name>
<evidence type="ECO:0000313" key="6">
    <source>
        <dbReference type="Proteomes" id="UP000334990"/>
    </source>
</evidence>
<organism evidence="5 6">
    <name type="scientific">Acrocarpospora corrugata</name>
    <dbReference type="NCBI Taxonomy" id="35763"/>
    <lineage>
        <taxon>Bacteria</taxon>
        <taxon>Bacillati</taxon>
        <taxon>Actinomycetota</taxon>
        <taxon>Actinomycetes</taxon>
        <taxon>Streptosporangiales</taxon>
        <taxon>Streptosporangiaceae</taxon>
        <taxon>Acrocarpospora</taxon>
    </lineage>
</organism>
<dbReference type="Pfam" id="PF00440">
    <property type="entry name" value="TetR_N"/>
    <property type="match status" value="1"/>
</dbReference>
<dbReference type="SUPFAM" id="SSF46689">
    <property type="entry name" value="Homeodomain-like"/>
    <property type="match status" value="1"/>
</dbReference>
<sequence>MPAAAMSKPDGERPARQRILEAAFSAFMEAGYTETSTLEIAKRARVSKRELYALVGNKQEMLVACIRERAERLQAPAELSEPRDRQSLEHALVAFGTQLLSGTANSAVIAVFRLAIAEAVRAPEVARALDSFGRQSSRDVLTAIMVKAKEHGLLSSPAPEMAEQFAGLLWGDLMISLLLRTADSPDPRRSPGEPAARPAPSCESTRTRRPKHLLGEQGHEDADNEFGAAAGRRAGQVKSV</sequence>
<keyword evidence="1 2" id="KW-0238">DNA-binding</keyword>
<gene>
    <name evidence="5" type="ORF">Acor_05340</name>
</gene>
<dbReference type="Gene3D" id="1.10.10.60">
    <property type="entry name" value="Homeodomain-like"/>
    <property type="match status" value="1"/>
</dbReference>
<dbReference type="GO" id="GO:0000976">
    <property type="term" value="F:transcription cis-regulatory region binding"/>
    <property type="evidence" value="ECO:0007669"/>
    <property type="project" value="TreeGrafter"/>
</dbReference>
<dbReference type="SUPFAM" id="SSF48498">
    <property type="entry name" value="Tetracyclin repressor-like, C-terminal domain"/>
    <property type="match status" value="1"/>
</dbReference>
<evidence type="ECO:0000256" key="2">
    <source>
        <dbReference type="PROSITE-ProRule" id="PRU00335"/>
    </source>
</evidence>
<dbReference type="InterPro" id="IPR036271">
    <property type="entry name" value="Tet_transcr_reg_TetR-rel_C_sf"/>
</dbReference>
<evidence type="ECO:0000256" key="1">
    <source>
        <dbReference type="ARBA" id="ARBA00023125"/>
    </source>
</evidence>
<dbReference type="PROSITE" id="PS50977">
    <property type="entry name" value="HTH_TETR_2"/>
    <property type="match status" value="1"/>
</dbReference>
<dbReference type="InterPro" id="IPR009057">
    <property type="entry name" value="Homeodomain-like_sf"/>
</dbReference>
<dbReference type="PANTHER" id="PTHR30055:SF146">
    <property type="entry name" value="HTH-TYPE TRANSCRIPTIONAL DUAL REGULATOR CECR"/>
    <property type="match status" value="1"/>
</dbReference>
<dbReference type="Gene3D" id="1.10.357.10">
    <property type="entry name" value="Tetracycline Repressor, domain 2"/>
    <property type="match status" value="1"/>
</dbReference>
<evidence type="ECO:0000259" key="4">
    <source>
        <dbReference type="PROSITE" id="PS50977"/>
    </source>
</evidence>
<evidence type="ECO:0000256" key="3">
    <source>
        <dbReference type="SAM" id="MobiDB-lite"/>
    </source>
</evidence>
<dbReference type="Pfam" id="PF14246">
    <property type="entry name" value="TetR_C_7"/>
    <property type="match status" value="1"/>
</dbReference>
<reference evidence="5 6" key="1">
    <citation type="submission" date="2019-10" db="EMBL/GenBank/DDBJ databases">
        <title>Whole genome shotgun sequence of Acrocarpospora corrugata NBRC 13972.</title>
        <authorList>
            <person name="Ichikawa N."/>
            <person name="Kimura A."/>
            <person name="Kitahashi Y."/>
            <person name="Komaki H."/>
            <person name="Oguchi A."/>
        </authorList>
    </citation>
    <scope>NUCLEOTIDE SEQUENCE [LARGE SCALE GENOMIC DNA]</scope>
    <source>
        <strain evidence="5 6">NBRC 13972</strain>
    </source>
</reference>
<feature type="region of interest" description="Disordered" evidence="3">
    <location>
        <begin position="184"/>
        <end position="240"/>
    </location>
</feature>
<feature type="DNA-binding region" description="H-T-H motif" evidence="2">
    <location>
        <begin position="36"/>
        <end position="55"/>
    </location>
</feature>
<protein>
    <recommendedName>
        <fullName evidence="4">HTH tetR-type domain-containing protein</fullName>
    </recommendedName>
</protein>
<dbReference type="Proteomes" id="UP000334990">
    <property type="component" value="Unassembled WGS sequence"/>
</dbReference>
<dbReference type="GO" id="GO:0003700">
    <property type="term" value="F:DNA-binding transcription factor activity"/>
    <property type="evidence" value="ECO:0007669"/>
    <property type="project" value="TreeGrafter"/>
</dbReference>
<keyword evidence="6" id="KW-1185">Reference proteome</keyword>
<dbReference type="EMBL" id="BLAD01000036">
    <property type="protein sequence ID" value="GER98472.1"/>
    <property type="molecule type" value="Genomic_DNA"/>
</dbReference>
<dbReference type="InterPro" id="IPR001647">
    <property type="entry name" value="HTH_TetR"/>
</dbReference>
<accession>A0A5M3VTP5</accession>
<dbReference type="PRINTS" id="PR00455">
    <property type="entry name" value="HTHTETR"/>
</dbReference>